<keyword evidence="4" id="KW-1133">Transmembrane helix</keyword>
<accession>A0A8B9DL00</accession>
<evidence type="ECO:0000256" key="1">
    <source>
        <dbReference type="ARBA" id="ARBA00007457"/>
    </source>
</evidence>
<feature type="region of interest" description="Disordered" evidence="3">
    <location>
        <begin position="184"/>
        <end position="218"/>
    </location>
</feature>
<reference evidence="5" key="1">
    <citation type="submission" date="2025-08" db="UniProtKB">
        <authorList>
            <consortium name="Ensembl"/>
        </authorList>
    </citation>
    <scope>IDENTIFICATION</scope>
</reference>
<name>A0A8B9DL00_ANSCY</name>
<feature type="transmembrane region" description="Helical" evidence="4">
    <location>
        <begin position="455"/>
        <end position="476"/>
    </location>
</feature>
<evidence type="ECO:0000256" key="4">
    <source>
        <dbReference type="SAM" id="Phobius"/>
    </source>
</evidence>
<feature type="compositionally biased region" description="Acidic residues" evidence="3">
    <location>
        <begin position="193"/>
        <end position="203"/>
    </location>
</feature>
<feature type="compositionally biased region" description="Low complexity" evidence="3">
    <location>
        <begin position="207"/>
        <end position="218"/>
    </location>
</feature>
<dbReference type="PANTHER" id="PTHR21029">
    <property type="entry name" value="R-SEVEN BINDING PROTEIN (R7BP) HOMOLOG"/>
    <property type="match status" value="1"/>
</dbReference>
<dbReference type="Ensembl" id="ENSACDT00005009668.1">
    <property type="protein sequence ID" value="ENSACDP00005008030.1"/>
    <property type="gene ID" value="ENSACDG00005005891.1"/>
</dbReference>
<feature type="compositionally biased region" description="Low complexity" evidence="3">
    <location>
        <begin position="34"/>
        <end position="48"/>
    </location>
</feature>
<sequence length="479" mass="51582">TWGRREDRGHTLGPWGTGTALRRRLSLLREEAPAPEQAAAEAAAPPGRRATRRPLLERRGHLTNNPASVRHRRRPPPSPGRCAPQPSPTGIQGGPGPAPHEANGRAAAGSERGSGRAAVGSEPAEAESARAYRAGPGGLRAFPARRHVTGQPAVVLRSFGFSFPRRDEAARSLRTPAVAGREGCCPHPRLLEAPEEPQGDPEEGERVSSARPTRSRPSPCLVVPGCGSCLVPVPAAAEDGGAMVKEECKALLDALSKVTACYRHMVLTIGGTSDSQNLREELKKTRQKAQELAVANRNKLTAVLKDKSVSKEDKAEFERLWVIFSTCLEILEIDMRRALELGHEFPLNVPKKHLIQTGMSGGTSGVAARAMSIQNMKYEAEHNIDVVDLKDLENEINQVGEMMYEMEMKVNVPQWTVEAKQDPGAELKSTISMGASSIGMISVEENKSFCDISKVLAGIIFSAVLIIAIVLAVCVVKLS</sequence>
<dbReference type="InterPro" id="IPR026512">
    <property type="entry name" value="RGS7BP/RGS9BP"/>
</dbReference>
<dbReference type="GO" id="GO:0009968">
    <property type="term" value="P:negative regulation of signal transduction"/>
    <property type="evidence" value="ECO:0007669"/>
    <property type="project" value="UniProtKB-KW"/>
</dbReference>
<organism evidence="5 6">
    <name type="scientific">Anser cygnoides</name>
    <name type="common">Swan goose</name>
    <dbReference type="NCBI Taxonomy" id="8845"/>
    <lineage>
        <taxon>Eukaryota</taxon>
        <taxon>Metazoa</taxon>
        <taxon>Chordata</taxon>
        <taxon>Craniata</taxon>
        <taxon>Vertebrata</taxon>
        <taxon>Euteleostomi</taxon>
        <taxon>Archelosauria</taxon>
        <taxon>Archosauria</taxon>
        <taxon>Dinosauria</taxon>
        <taxon>Saurischia</taxon>
        <taxon>Theropoda</taxon>
        <taxon>Coelurosauria</taxon>
        <taxon>Aves</taxon>
        <taxon>Neognathae</taxon>
        <taxon>Galloanserae</taxon>
        <taxon>Anseriformes</taxon>
        <taxon>Anatidae</taxon>
        <taxon>Anserinae</taxon>
        <taxon>Anser</taxon>
    </lineage>
</organism>
<keyword evidence="6" id="KW-1185">Reference proteome</keyword>
<evidence type="ECO:0000256" key="3">
    <source>
        <dbReference type="SAM" id="MobiDB-lite"/>
    </source>
</evidence>
<dbReference type="AlphaFoldDB" id="A0A8B9DL00"/>
<feature type="region of interest" description="Disordered" evidence="3">
    <location>
        <begin position="30"/>
        <end position="129"/>
    </location>
</feature>
<keyword evidence="4" id="KW-0472">Membrane</keyword>
<keyword evidence="4" id="KW-0812">Transmembrane</keyword>
<evidence type="ECO:0000313" key="5">
    <source>
        <dbReference type="Ensembl" id="ENSACDP00005008030.1"/>
    </source>
</evidence>
<proteinExistence type="inferred from homology"/>
<feature type="compositionally biased region" description="Low complexity" evidence="3">
    <location>
        <begin position="104"/>
        <end position="121"/>
    </location>
</feature>
<dbReference type="Proteomes" id="UP000694521">
    <property type="component" value="Unplaced"/>
</dbReference>
<comment type="similarity">
    <text evidence="1">Belongs to the RGS7BP/RGS9BP family.</text>
</comment>
<protein>
    <submittedName>
        <fullName evidence="5">Regulator of G protein signaling 9 binding protein</fullName>
    </submittedName>
</protein>
<evidence type="ECO:0000256" key="2">
    <source>
        <dbReference type="ARBA" id="ARBA00022700"/>
    </source>
</evidence>
<keyword evidence="2" id="KW-0734">Signal transduction inhibitor</keyword>
<evidence type="ECO:0000313" key="6">
    <source>
        <dbReference type="Proteomes" id="UP000694521"/>
    </source>
</evidence>
<reference evidence="5" key="2">
    <citation type="submission" date="2025-09" db="UniProtKB">
        <authorList>
            <consortium name="Ensembl"/>
        </authorList>
    </citation>
    <scope>IDENTIFICATION</scope>
</reference>